<dbReference type="EMBL" id="CP132942">
    <property type="protein sequence ID" value="XCB34345.1"/>
    <property type="molecule type" value="Genomic_DNA"/>
</dbReference>
<evidence type="ECO:0000256" key="2">
    <source>
        <dbReference type="SAM" id="Phobius"/>
    </source>
</evidence>
<feature type="transmembrane region" description="Helical" evidence="2">
    <location>
        <begin position="932"/>
        <end position="955"/>
    </location>
</feature>
<dbReference type="Pfam" id="PF00873">
    <property type="entry name" value="ACR_tran"/>
    <property type="match status" value="1"/>
</dbReference>
<evidence type="ECO:0000256" key="1">
    <source>
        <dbReference type="SAM" id="MobiDB-lite"/>
    </source>
</evidence>
<dbReference type="PRINTS" id="PR00702">
    <property type="entry name" value="ACRIFLAVINRP"/>
</dbReference>
<feature type="transmembrane region" description="Helical" evidence="2">
    <location>
        <begin position="386"/>
        <end position="407"/>
    </location>
</feature>
<feature type="transmembrane region" description="Helical" evidence="2">
    <location>
        <begin position="534"/>
        <end position="554"/>
    </location>
</feature>
<dbReference type="InterPro" id="IPR027463">
    <property type="entry name" value="AcrB_DN_DC_subdom"/>
</dbReference>
<reference evidence="3" key="1">
    <citation type="submission" date="2023-08" db="EMBL/GenBank/DDBJ databases">
        <authorList>
            <person name="Messyasz A."/>
            <person name="Mannisto M.K."/>
            <person name="Kerkhof L.J."/>
            <person name="Haggblom M."/>
        </authorList>
    </citation>
    <scope>NUCLEOTIDE SEQUENCE</scope>
    <source>
        <strain evidence="3">X5P6</strain>
    </source>
</reference>
<feature type="transmembrane region" description="Helical" evidence="2">
    <location>
        <begin position="360"/>
        <end position="380"/>
    </location>
</feature>
<gene>
    <name evidence="3" type="ORF">RBB77_05480</name>
</gene>
<feature type="transmembrane region" description="Helical" evidence="2">
    <location>
        <begin position="908"/>
        <end position="926"/>
    </location>
</feature>
<dbReference type="GO" id="GO:0005886">
    <property type="term" value="C:plasma membrane"/>
    <property type="evidence" value="ECO:0007669"/>
    <property type="project" value="TreeGrafter"/>
</dbReference>
<dbReference type="Gene3D" id="3.30.2090.10">
    <property type="entry name" value="Multidrug efflux transporter AcrB TolC docking domain, DN and DC subdomains"/>
    <property type="match status" value="2"/>
</dbReference>
<sequence>MWIVKVALSRPYTFIVLAILILIAAPVVISSTPTDIFPNINIPVVSVAWQYTGLNPEELEGRLTTPYEKALTVLVDNIQHVESTTFAGQVIVKIYLQPGASLDTANSQVSAASEFQLRSLPPGILPPQIINFSASSVPIIQLGLSGEGLSEQQLNDLGANFVRPQLISVPGAVIPNIYGGKQRSIMLNIDPKLMQAKGLSPVDVLNAVSQQNVVQPGGTAKIGEDEYDIHINSSPVTLEGISNLPIKQVNGTTIYLRDVASVADGSIPQTNIVRQDGRRGALMVILKSGTASTLNVVSGIRNILPRVKLTVPPELKITPIGDQSVFVRGSVQGVIREAVIAAMLTGLMILLFLGSWRSTIIIAVSIPLSILSSIIILGLLGETINIMTLGGLALAVGILVDDATVTIENIERYLEEGRELHDAILEGAAQISVPALVSTLCICIVFLPMFFLSGVARYLFVPLAEAVVFAMLASYVLSRTLVPTLAMYLLKAKDHHAAPSRNILARFQRGFERLFEKLRTGYQDLLGRLVAARIFFVPIFLLLCLCAFALVPFLGQNFFPSTDNGSFILHVRGKSGIRIEETAKLCDLIEQDIRKTVPAAEMDNILDNIGLPYSTLNTQHATSGLIGAGDADILVSLKEDHHPTANYVEKLRKDLPRAFPEATFYFLPSDIVTQILNFGLPAPIDIQFEGSDIAANRKVANQVLSELHHVPGLVDLRIQQPDDYPVLDVTVDRTKAAQGGYTERDVGSSLLNILGGSTQLNPLFYLNWKNGNTYNIVEQTPQYQISSLNSLENIPISSATAKQPEILTDVAKITRSSEMEVVTHYNVRRTLDIYGNVQGRDLGSVGRDINEIVARNEKSLVRGSFVRVRGQIETMNSSYFGLLAGLAFAIVLVYLLIVVNFQSWLDPFIIITALPAALAGIVLFLFTTRTTLSVPALMGAIMCMGVATANSILVVSFAKERLLHHGDAIEAAIEAGATRFRPVMMTALAMIIGMIPMALGAGEGGEQNAPLGRAVIGGLCCATVATLIFVPSVFALLHSSNKKKSPAPSVSPEHRLTAGAREVL</sequence>
<organism evidence="3">
    <name type="scientific">Tunturiibacter psychrotolerans</name>
    <dbReference type="NCBI Taxonomy" id="3069686"/>
    <lineage>
        <taxon>Bacteria</taxon>
        <taxon>Pseudomonadati</taxon>
        <taxon>Acidobacteriota</taxon>
        <taxon>Terriglobia</taxon>
        <taxon>Terriglobales</taxon>
        <taxon>Acidobacteriaceae</taxon>
        <taxon>Tunturiibacter</taxon>
    </lineage>
</organism>
<dbReference type="SUPFAM" id="SSF82714">
    <property type="entry name" value="Multidrug efflux transporter AcrB TolC docking domain, DN and DC subdomains"/>
    <property type="match status" value="2"/>
</dbReference>
<feature type="transmembrane region" description="Helical" evidence="2">
    <location>
        <begin position="428"/>
        <end position="452"/>
    </location>
</feature>
<dbReference type="PANTHER" id="PTHR32063">
    <property type="match status" value="1"/>
</dbReference>
<dbReference type="Gene3D" id="1.20.1640.10">
    <property type="entry name" value="Multidrug efflux transporter AcrB transmembrane domain"/>
    <property type="match status" value="2"/>
</dbReference>
<dbReference type="Gene3D" id="3.30.70.1440">
    <property type="entry name" value="Multidrug efflux transporter AcrB pore domain"/>
    <property type="match status" value="1"/>
</dbReference>
<keyword evidence="2" id="KW-1133">Transmembrane helix</keyword>
<proteinExistence type="predicted"/>
<feature type="transmembrane region" description="Helical" evidence="2">
    <location>
        <begin position="334"/>
        <end position="353"/>
    </location>
</feature>
<accession>A0AAU7ZTZ2</accession>
<name>A0AAU7ZTZ2_9BACT</name>
<feature type="transmembrane region" description="Helical" evidence="2">
    <location>
        <begin position="879"/>
        <end position="901"/>
    </location>
</feature>
<dbReference type="AlphaFoldDB" id="A0AAU7ZTZ2"/>
<dbReference type="SUPFAM" id="SSF82866">
    <property type="entry name" value="Multidrug efflux transporter AcrB transmembrane domain"/>
    <property type="match status" value="2"/>
</dbReference>
<dbReference type="RefSeq" id="WP_353065394.1">
    <property type="nucleotide sequence ID" value="NZ_CP132942.1"/>
</dbReference>
<dbReference type="InterPro" id="IPR001036">
    <property type="entry name" value="Acrflvin-R"/>
</dbReference>
<evidence type="ECO:0000313" key="3">
    <source>
        <dbReference type="EMBL" id="XCB34345.1"/>
    </source>
</evidence>
<dbReference type="SUPFAM" id="SSF82693">
    <property type="entry name" value="Multidrug efflux transporter AcrB pore domain, PN1, PN2, PC1 and PC2 subdomains"/>
    <property type="match status" value="2"/>
</dbReference>
<dbReference type="Gene3D" id="3.30.70.1430">
    <property type="entry name" value="Multidrug efflux transporter AcrB pore domain"/>
    <property type="match status" value="2"/>
</dbReference>
<feature type="region of interest" description="Disordered" evidence="1">
    <location>
        <begin position="1041"/>
        <end position="1064"/>
    </location>
</feature>
<dbReference type="Gene3D" id="3.30.70.1320">
    <property type="entry name" value="Multidrug efflux transporter AcrB pore domain like"/>
    <property type="match status" value="1"/>
</dbReference>
<keyword evidence="2" id="KW-0812">Transmembrane</keyword>
<feature type="transmembrane region" description="Helical" evidence="2">
    <location>
        <begin position="1014"/>
        <end position="1037"/>
    </location>
</feature>
<dbReference type="GO" id="GO:0042910">
    <property type="term" value="F:xenobiotic transmembrane transporter activity"/>
    <property type="evidence" value="ECO:0007669"/>
    <property type="project" value="TreeGrafter"/>
</dbReference>
<dbReference type="PANTHER" id="PTHR32063:SF8">
    <property type="entry name" value="CATION EFFLUX PROTEIN"/>
    <property type="match status" value="1"/>
</dbReference>
<feature type="transmembrane region" description="Helical" evidence="2">
    <location>
        <begin position="983"/>
        <end position="1002"/>
    </location>
</feature>
<protein>
    <submittedName>
        <fullName evidence="3">Efflux RND transporter permease subunit</fullName>
    </submittedName>
</protein>
<keyword evidence="2" id="KW-0472">Membrane</keyword>
<dbReference type="KEGG" id="tpsc:RBB77_05480"/>
<reference evidence="3" key="2">
    <citation type="journal article" date="2024" name="Environ. Microbiol.">
        <title>Genome analysis and description of Tunturibacter gen. nov. expands the diversity of Terriglobia in tundra soils.</title>
        <authorList>
            <person name="Messyasz A."/>
            <person name="Mannisto M.K."/>
            <person name="Kerkhof L.J."/>
            <person name="Haggblom M.M."/>
        </authorList>
    </citation>
    <scope>NUCLEOTIDE SEQUENCE</scope>
    <source>
        <strain evidence="3">X5P6</strain>
    </source>
</reference>